<sequence length="76" mass="9062">MLMEKRRGMVRCTLWPGDLNGYAPEQSQKNYIKGMHDKQIEQHFLCSEKKEEIETKTILRKVLMCKRALYQRALCD</sequence>
<comment type="caution">
    <text evidence="1">The sequence shown here is derived from an EMBL/GenBank/DDBJ whole genome shotgun (WGS) entry which is preliminary data.</text>
</comment>
<reference evidence="1 2" key="1">
    <citation type="journal article" date="2019" name="Mol. Ecol. Resour.">
        <title>Improving Illumina assemblies with Hi-C and long reads: an example with the North African dromedary.</title>
        <authorList>
            <person name="Elbers J.P."/>
            <person name="Rogers M.F."/>
            <person name="Perelman P.L."/>
            <person name="Proskuryakova A.A."/>
            <person name="Serdyukova N.A."/>
            <person name="Johnson W.E."/>
            <person name="Horin P."/>
            <person name="Corander J."/>
            <person name="Murphy D."/>
            <person name="Burger P.A."/>
        </authorList>
    </citation>
    <scope>NUCLEOTIDE SEQUENCE [LARGE SCALE GENOMIC DNA]</scope>
    <source>
        <strain evidence="1">Drom800</strain>
        <tissue evidence="1">Blood</tissue>
    </source>
</reference>
<dbReference type="EMBL" id="JWIN03000028">
    <property type="protein sequence ID" value="KAB1256843.1"/>
    <property type="molecule type" value="Genomic_DNA"/>
</dbReference>
<proteinExistence type="predicted"/>
<accession>A0A5N4CD30</accession>
<evidence type="ECO:0000313" key="2">
    <source>
        <dbReference type="Proteomes" id="UP000299084"/>
    </source>
</evidence>
<keyword evidence="2" id="KW-1185">Reference proteome</keyword>
<dbReference type="AlphaFoldDB" id="A0A5N4CD30"/>
<gene>
    <name evidence="1" type="ORF">Cadr_000030042</name>
</gene>
<organism evidence="1 2">
    <name type="scientific">Camelus dromedarius</name>
    <name type="common">Dromedary</name>
    <name type="synonym">Arabian camel</name>
    <dbReference type="NCBI Taxonomy" id="9838"/>
    <lineage>
        <taxon>Eukaryota</taxon>
        <taxon>Metazoa</taxon>
        <taxon>Chordata</taxon>
        <taxon>Craniata</taxon>
        <taxon>Vertebrata</taxon>
        <taxon>Euteleostomi</taxon>
        <taxon>Mammalia</taxon>
        <taxon>Eutheria</taxon>
        <taxon>Laurasiatheria</taxon>
        <taxon>Artiodactyla</taxon>
        <taxon>Tylopoda</taxon>
        <taxon>Camelidae</taxon>
        <taxon>Camelus</taxon>
    </lineage>
</organism>
<dbReference type="Proteomes" id="UP000299084">
    <property type="component" value="Unassembled WGS sequence"/>
</dbReference>
<evidence type="ECO:0000313" key="1">
    <source>
        <dbReference type="EMBL" id="KAB1256843.1"/>
    </source>
</evidence>
<protein>
    <submittedName>
        <fullName evidence="1">Uncharacterized protein</fullName>
    </submittedName>
</protein>
<name>A0A5N4CD30_CAMDR</name>